<gene>
    <name evidence="2" type="ORF">BBK82_35825</name>
</gene>
<dbReference type="Gene3D" id="2.130.10.10">
    <property type="entry name" value="YVTN repeat-like/Quinoprotein amine dehydrogenase"/>
    <property type="match status" value="1"/>
</dbReference>
<accession>A0A1B2HS61</accession>
<dbReference type="RefSeq" id="WP_065918918.1">
    <property type="nucleotide sequence ID" value="NZ_CP016793.1"/>
</dbReference>
<dbReference type="AlphaFoldDB" id="A0A1B2HS61"/>
<evidence type="ECO:0000313" key="3">
    <source>
        <dbReference type="Proteomes" id="UP000093053"/>
    </source>
</evidence>
<evidence type="ECO:0000256" key="1">
    <source>
        <dbReference type="PROSITE-ProRule" id="PRU00221"/>
    </source>
</evidence>
<feature type="repeat" description="WD" evidence="1">
    <location>
        <begin position="1"/>
        <end position="26"/>
    </location>
</feature>
<dbReference type="InterPro" id="IPR015943">
    <property type="entry name" value="WD40/YVTN_repeat-like_dom_sf"/>
</dbReference>
<dbReference type="Proteomes" id="UP000093053">
    <property type="component" value="Chromosome"/>
</dbReference>
<name>A0A1B2HS61_9PSEU</name>
<protein>
    <submittedName>
        <fullName evidence="2">Uncharacterized protein</fullName>
    </submittedName>
</protein>
<keyword evidence="1" id="KW-0853">WD repeat</keyword>
<dbReference type="InterPro" id="IPR001680">
    <property type="entry name" value="WD40_rpt"/>
</dbReference>
<dbReference type="EMBL" id="CP016793">
    <property type="protein sequence ID" value="ANZ40580.1"/>
    <property type="molecule type" value="Genomic_DNA"/>
</dbReference>
<sequence>MSVAFSADARTLITSGDDDTARLWTIPGTPLDGIDADRAAAMVCESVDVTIPAADWDRHFRGVDHRPPCPARR</sequence>
<dbReference type="PROSITE" id="PS50294">
    <property type="entry name" value="WD_REPEATS_REGION"/>
    <property type="match status" value="1"/>
</dbReference>
<dbReference type="STRING" id="1586287.BBK82_35825"/>
<proteinExistence type="predicted"/>
<keyword evidence="3" id="KW-1185">Reference proteome</keyword>
<dbReference type="PROSITE" id="PS50082">
    <property type="entry name" value="WD_REPEATS_2"/>
    <property type="match status" value="1"/>
</dbReference>
<reference evidence="2 3" key="1">
    <citation type="submission" date="2016-07" db="EMBL/GenBank/DDBJ databases">
        <title>Complete genome sequence of the Lentzea guizhouensis DHS C013.</title>
        <authorList>
            <person name="Cao C."/>
        </authorList>
    </citation>
    <scope>NUCLEOTIDE SEQUENCE [LARGE SCALE GENOMIC DNA]</scope>
    <source>
        <strain evidence="2 3">DHS C013</strain>
    </source>
</reference>
<evidence type="ECO:0000313" key="2">
    <source>
        <dbReference type="EMBL" id="ANZ40580.1"/>
    </source>
</evidence>
<organism evidence="2 3">
    <name type="scientific">Lentzea guizhouensis</name>
    <dbReference type="NCBI Taxonomy" id="1586287"/>
    <lineage>
        <taxon>Bacteria</taxon>
        <taxon>Bacillati</taxon>
        <taxon>Actinomycetota</taxon>
        <taxon>Actinomycetes</taxon>
        <taxon>Pseudonocardiales</taxon>
        <taxon>Pseudonocardiaceae</taxon>
        <taxon>Lentzea</taxon>
    </lineage>
</organism>
<dbReference type="KEGG" id="led:BBK82_35825"/>